<name>A0AAJ0B9I4_9PEZI</name>
<dbReference type="SUPFAM" id="SSF48208">
    <property type="entry name" value="Six-hairpin glycosidases"/>
    <property type="match status" value="1"/>
</dbReference>
<dbReference type="Pfam" id="PF06824">
    <property type="entry name" value="Glyco_hydro_125"/>
    <property type="match status" value="2"/>
</dbReference>
<keyword evidence="2" id="KW-1185">Reference proteome</keyword>
<sequence length="252" mass="27876">MASTPQADAPSRKPIEVYRMCPRTGFERGDPTCFEEHPEFVGFDARLTLTKYERTSDAAFFAKYGWVDAVQAAVDAAGAMRLGTYDKSGEVQKSAWTFTSWTNRGSETLTNDGLGNQTKGERDGADRLPAVARRMYLPASLIVERLPGSKAENSTTDARICSGNPPGRRQRLRHRDFGDVFAYEVDGFGSANPMDDANIPSLLAMPLLNYSTSRHHADIYRNTRRFVLSEANPYYAKGPVLSVVGGPTPWPR</sequence>
<accession>A0AAJ0B9I4</accession>
<dbReference type="AlphaFoldDB" id="A0AAJ0B9I4"/>
<proteinExistence type="predicted"/>
<dbReference type="GO" id="GO:0005975">
    <property type="term" value="P:carbohydrate metabolic process"/>
    <property type="evidence" value="ECO:0007669"/>
    <property type="project" value="InterPro"/>
</dbReference>
<organism evidence="1 2">
    <name type="scientific">Echria macrotheca</name>
    <dbReference type="NCBI Taxonomy" id="438768"/>
    <lineage>
        <taxon>Eukaryota</taxon>
        <taxon>Fungi</taxon>
        <taxon>Dikarya</taxon>
        <taxon>Ascomycota</taxon>
        <taxon>Pezizomycotina</taxon>
        <taxon>Sordariomycetes</taxon>
        <taxon>Sordariomycetidae</taxon>
        <taxon>Sordariales</taxon>
        <taxon>Schizotheciaceae</taxon>
        <taxon>Echria</taxon>
    </lineage>
</organism>
<comment type="caution">
    <text evidence="1">The sequence shown here is derived from an EMBL/GenBank/DDBJ whole genome shotgun (WGS) entry which is preliminary data.</text>
</comment>
<evidence type="ECO:0000313" key="2">
    <source>
        <dbReference type="Proteomes" id="UP001239445"/>
    </source>
</evidence>
<dbReference type="Proteomes" id="UP001239445">
    <property type="component" value="Unassembled WGS sequence"/>
</dbReference>
<gene>
    <name evidence="1" type="ORF">QBC47DRAFT_362138</name>
</gene>
<dbReference type="GO" id="GO:0016798">
    <property type="term" value="F:hydrolase activity, acting on glycosyl bonds"/>
    <property type="evidence" value="ECO:0007669"/>
    <property type="project" value="UniProtKB-KW"/>
</dbReference>
<dbReference type="PANTHER" id="PTHR31047">
    <property type="entry name" value="MEIOTICALLY UP-REGULATED GENE 157 PROTEIN"/>
    <property type="match status" value="1"/>
</dbReference>
<dbReference type="InterPro" id="IPR012341">
    <property type="entry name" value="6hp_glycosidase-like_sf"/>
</dbReference>
<dbReference type="InterPro" id="IPR008313">
    <property type="entry name" value="GH125"/>
</dbReference>
<dbReference type="SMART" id="SM01149">
    <property type="entry name" value="DUF1237"/>
    <property type="match status" value="1"/>
</dbReference>
<evidence type="ECO:0000313" key="1">
    <source>
        <dbReference type="EMBL" id="KAK1754171.1"/>
    </source>
</evidence>
<dbReference type="InterPro" id="IPR008928">
    <property type="entry name" value="6-hairpin_glycosidase_sf"/>
</dbReference>
<keyword evidence="1" id="KW-0378">Hydrolase</keyword>
<protein>
    <submittedName>
        <fullName evidence="1">Six-hairpin glycosidase-like protein</fullName>
    </submittedName>
</protein>
<dbReference type="Gene3D" id="1.50.10.10">
    <property type="match status" value="2"/>
</dbReference>
<dbReference type="EMBL" id="MU839836">
    <property type="protein sequence ID" value="KAK1754171.1"/>
    <property type="molecule type" value="Genomic_DNA"/>
</dbReference>
<reference evidence="1" key="1">
    <citation type="submission" date="2023-06" db="EMBL/GenBank/DDBJ databases">
        <title>Genome-scale phylogeny and comparative genomics of the fungal order Sordariales.</title>
        <authorList>
            <consortium name="Lawrence Berkeley National Laboratory"/>
            <person name="Hensen N."/>
            <person name="Bonometti L."/>
            <person name="Westerberg I."/>
            <person name="Brannstrom I.O."/>
            <person name="Guillou S."/>
            <person name="Cros-Aarteil S."/>
            <person name="Calhoun S."/>
            <person name="Haridas S."/>
            <person name="Kuo A."/>
            <person name="Mondo S."/>
            <person name="Pangilinan J."/>
            <person name="Riley R."/>
            <person name="Labutti K."/>
            <person name="Andreopoulos B."/>
            <person name="Lipzen A."/>
            <person name="Chen C."/>
            <person name="Yanf M."/>
            <person name="Daum C."/>
            <person name="Ng V."/>
            <person name="Clum A."/>
            <person name="Steindorff A."/>
            <person name="Ohm R."/>
            <person name="Martin F."/>
            <person name="Silar P."/>
            <person name="Natvig D."/>
            <person name="Lalanne C."/>
            <person name="Gautier V."/>
            <person name="Ament-Velasquez S.L."/>
            <person name="Kruys A."/>
            <person name="Hutchinson M.I."/>
            <person name="Powell A.J."/>
            <person name="Barry K."/>
            <person name="Miller A.N."/>
            <person name="Grigoriev I.V."/>
            <person name="Debuchy R."/>
            <person name="Gladieux P."/>
            <person name="Thoren M.H."/>
            <person name="Johannesson H."/>
        </authorList>
    </citation>
    <scope>NUCLEOTIDE SEQUENCE</scope>
    <source>
        <strain evidence="1">PSN4</strain>
    </source>
</reference>
<keyword evidence="1" id="KW-0326">Glycosidase</keyword>
<dbReference type="PANTHER" id="PTHR31047:SF2">
    <property type="entry name" value="DUF1237 DOMAIN-CONTAINING PROTEIN"/>
    <property type="match status" value="1"/>
</dbReference>